<gene>
    <name evidence="2" type="ORF">ciss_05400</name>
</gene>
<feature type="domain" description="Fido" evidence="1">
    <location>
        <begin position="6"/>
        <end position="126"/>
    </location>
</feature>
<dbReference type="InterPro" id="IPR053737">
    <property type="entry name" value="Type_II_TA_Toxin"/>
</dbReference>
<dbReference type="PROSITE" id="PS51459">
    <property type="entry name" value="FIDO"/>
    <property type="match status" value="1"/>
</dbReference>
<dbReference type="Proteomes" id="UP000187338">
    <property type="component" value="Unassembled WGS sequence"/>
</dbReference>
<protein>
    <recommendedName>
        <fullName evidence="1">Fido domain-containing protein</fullName>
    </recommendedName>
</protein>
<comment type="caution">
    <text evidence="2">The sequence shown here is derived from an EMBL/GenBank/DDBJ whole genome shotgun (WGS) entry which is preliminary data.</text>
</comment>
<keyword evidence="3" id="KW-1185">Reference proteome</keyword>
<dbReference type="AlphaFoldDB" id="A0A1L8D0F1"/>
<dbReference type="InterPro" id="IPR036597">
    <property type="entry name" value="Fido-like_dom_sf"/>
</dbReference>
<dbReference type="SUPFAM" id="SSF140931">
    <property type="entry name" value="Fic-like"/>
    <property type="match status" value="1"/>
</dbReference>
<dbReference type="PANTHER" id="PTHR39426">
    <property type="entry name" value="HOMOLOGY TO DEATH-ON-CURING PROTEIN OF PHAGE P1"/>
    <property type="match status" value="1"/>
</dbReference>
<reference evidence="3" key="1">
    <citation type="submission" date="2016-12" db="EMBL/GenBank/DDBJ databases">
        <title>Draft Genome Sequences od Carboxydothermus pertinax and islandicus, Hydrogenogenic Carboxydotrophic Bacteria.</title>
        <authorList>
            <person name="Fukuyama Y."/>
            <person name="Ohmae K."/>
            <person name="Yoneda Y."/>
            <person name="Yoshida T."/>
            <person name="Sako Y."/>
        </authorList>
    </citation>
    <scope>NUCLEOTIDE SEQUENCE [LARGE SCALE GENOMIC DNA]</scope>
    <source>
        <strain evidence="3">SET</strain>
    </source>
</reference>
<dbReference type="Gene3D" id="1.20.120.1870">
    <property type="entry name" value="Fic/DOC protein, Fido domain"/>
    <property type="match status" value="1"/>
</dbReference>
<dbReference type="InterPro" id="IPR006440">
    <property type="entry name" value="Doc"/>
</dbReference>
<dbReference type="NCBIfam" id="TIGR01550">
    <property type="entry name" value="DOC_P1"/>
    <property type="match status" value="1"/>
</dbReference>
<dbReference type="PANTHER" id="PTHR39426:SF1">
    <property type="entry name" value="HOMOLOGY TO DEATH-ON-CURING PROTEIN OF PHAGE P1"/>
    <property type="match status" value="1"/>
</dbReference>
<dbReference type="EMBL" id="BDJL01000010">
    <property type="protein sequence ID" value="GAV24607.1"/>
    <property type="molecule type" value="Genomic_DNA"/>
</dbReference>
<organism evidence="2 3">
    <name type="scientific">Carboxydothermus islandicus</name>
    <dbReference type="NCBI Taxonomy" id="661089"/>
    <lineage>
        <taxon>Bacteria</taxon>
        <taxon>Bacillati</taxon>
        <taxon>Bacillota</taxon>
        <taxon>Clostridia</taxon>
        <taxon>Thermoanaerobacterales</taxon>
        <taxon>Thermoanaerobacteraceae</taxon>
        <taxon>Carboxydothermus</taxon>
    </lineage>
</organism>
<dbReference type="InterPro" id="IPR003812">
    <property type="entry name" value="Fido"/>
</dbReference>
<dbReference type="Pfam" id="PF02661">
    <property type="entry name" value="Fic"/>
    <property type="match status" value="1"/>
</dbReference>
<dbReference type="RefSeq" id="WP_075864802.1">
    <property type="nucleotide sequence ID" value="NZ_BDJL01000010.1"/>
</dbReference>
<dbReference type="STRING" id="661089.ciss_05400"/>
<evidence type="ECO:0000313" key="2">
    <source>
        <dbReference type="EMBL" id="GAV24607.1"/>
    </source>
</evidence>
<name>A0A1L8D0F1_9THEO</name>
<dbReference type="GO" id="GO:0016301">
    <property type="term" value="F:kinase activity"/>
    <property type="evidence" value="ECO:0007669"/>
    <property type="project" value="InterPro"/>
</dbReference>
<accession>A0A1L8D0F1</accession>
<evidence type="ECO:0000313" key="3">
    <source>
        <dbReference type="Proteomes" id="UP000187338"/>
    </source>
</evidence>
<evidence type="ECO:0000259" key="1">
    <source>
        <dbReference type="PROSITE" id="PS51459"/>
    </source>
</evidence>
<dbReference type="OrthoDB" id="9802752at2"/>
<proteinExistence type="predicted"/>
<sequence>MGIKYITVEDILEYHEVVIEETGGKKGIYPDGEGKLRYILDEIRYPVFGKMRFRTLISKAARIFYLLTLEHAFIDGNKRTAFLSTVSFLEINGYRINASYEEIIEYTVAIAEHKVSFEDVKAWLKRRCVKIEK</sequence>